<dbReference type="OrthoDB" id="154060at2759"/>
<dbReference type="EMBL" id="QXFX01006095">
    <property type="protein sequence ID" value="KAE9059247.1"/>
    <property type="molecule type" value="Genomic_DNA"/>
</dbReference>
<name>A0A6A3SIP8_9STRA</name>
<dbReference type="Proteomes" id="UP000429523">
    <property type="component" value="Unassembled WGS sequence"/>
</dbReference>
<evidence type="ECO:0000313" key="7">
    <source>
        <dbReference type="EMBL" id="KAE9222130.1"/>
    </source>
</evidence>
<dbReference type="EMBL" id="QXGD01000184">
    <property type="protein sequence ID" value="KAE9248818.1"/>
    <property type="molecule type" value="Genomic_DNA"/>
</dbReference>
<dbReference type="EMBL" id="QXGB01000262">
    <property type="protein sequence ID" value="KAE9222130.1"/>
    <property type="molecule type" value="Genomic_DNA"/>
</dbReference>
<dbReference type="Proteomes" id="UP000476176">
    <property type="component" value="Unassembled WGS sequence"/>
</dbReference>
<dbReference type="EMBL" id="QXGF01000162">
    <property type="protein sequence ID" value="KAE8945319.1"/>
    <property type="molecule type" value="Genomic_DNA"/>
</dbReference>
<evidence type="ECO:0000313" key="10">
    <source>
        <dbReference type="EMBL" id="KAE9262989.1"/>
    </source>
</evidence>
<dbReference type="Proteomes" id="UP000437068">
    <property type="component" value="Unassembled WGS sequence"/>
</dbReference>
<evidence type="ECO:0000313" key="21">
    <source>
        <dbReference type="Proteomes" id="UP000488956"/>
    </source>
</evidence>
<evidence type="ECO:0000313" key="14">
    <source>
        <dbReference type="Proteomes" id="UP000437068"/>
    </source>
</evidence>
<dbReference type="EMBL" id="QXGA01000496">
    <property type="protein sequence ID" value="KAE9145054.1"/>
    <property type="molecule type" value="Genomic_DNA"/>
</dbReference>
<evidence type="ECO:0000313" key="3">
    <source>
        <dbReference type="EMBL" id="KAE8959909.1"/>
    </source>
</evidence>
<dbReference type="AlphaFoldDB" id="A0A6A3SIP8"/>
<dbReference type="Proteomes" id="UP000440367">
    <property type="component" value="Unassembled WGS sequence"/>
</dbReference>
<evidence type="ECO:0000256" key="1">
    <source>
        <dbReference type="SAM" id="Phobius"/>
    </source>
</evidence>
<dbReference type="Proteomes" id="UP000486351">
    <property type="component" value="Unassembled WGS sequence"/>
</dbReference>
<keyword evidence="1" id="KW-0812">Transmembrane</keyword>
<evidence type="ECO:0000313" key="2">
    <source>
        <dbReference type="EMBL" id="KAE8945319.1"/>
    </source>
</evidence>
<evidence type="ECO:0000313" key="11">
    <source>
        <dbReference type="EMBL" id="KAE9342945.1"/>
    </source>
</evidence>
<sequence length="106" mass="12730">MVQVVKRQGYKLLNLWTTDKGTFPVVFCASFAAVMSLRYLFQNPDVYVNKEERFAELHHTLEPREDRGSSWRQFRFRMANLKRNPINQSRQFDDLFAKEENQNVKR</sequence>
<dbReference type="EMBL" id="QXFW01006179">
    <property type="protein sequence ID" value="KAE8959909.1"/>
    <property type="molecule type" value="Genomic_DNA"/>
</dbReference>
<dbReference type="Proteomes" id="UP000460718">
    <property type="component" value="Unassembled WGS sequence"/>
</dbReference>
<dbReference type="EMBL" id="QXFZ01000408">
    <property type="protein sequence ID" value="KAE9117629.1"/>
    <property type="molecule type" value="Genomic_DNA"/>
</dbReference>
<keyword evidence="13" id="KW-1185">Reference proteome</keyword>
<feature type="transmembrane region" description="Helical" evidence="1">
    <location>
        <begin position="21"/>
        <end position="41"/>
    </location>
</feature>
<evidence type="ECO:0000313" key="16">
    <source>
        <dbReference type="Proteomes" id="UP000440732"/>
    </source>
</evidence>
<evidence type="ECO:0000313" key="6">
    <source>
        <dbReference type="EMBL" id="KAE9145054.1"/>
    </source>
</evidence>
<evidence type="ECO:0000313" key="13">
    <source>
        <dbReference type="Proteomes" id="UP000433483"/>
    </source>
</evidence>
<evidence type="ECO:0000313" key="20">
    <source>
        <dbReference type="Proteomes" id="UP000486351"/>
    </source>
</evidence>
<protein>
    <submittedName>
        <fullName evidence="5">Uncharacterized protein</fullName>
    </submittedName>
</protein>
<dbReference type="EMBL" id="QXGE01007703">
    <property type="protein sequence ID" value="KAE9262989.1"/>
    <property type="molecule type" value="Genomic_DNA"/>
</dbReference>
<keyword evidence="1" id="KW-1133">Transmembrane helix</keyword>
<evidence type="ECO:0000313" key="4">
    <source>
        <dbReference type="EMBL" id="KAE9059247.1"/>
    </source>
</evidence>
<dbReference type="EMBL" id="QXFY01000487">
    <property type="protein sequence ID" value="KAE9342945.1"/>
    <property type="molecule type" value="Genomic_DNA"/>
</dbReference>
<dbReference type="Proteomes" id="UP000433483">
    <property type="component" value="Unassembled WGS sequence"/>
</dbReference>
<evidence type="ECO:0000313" key="12">
    <source>
        <dbReference type="Proteomes" id="UP000429523"/>
    </source>
</evidence>
<dbReference type="EMBL" id="QXGC01000492">
    <property type="protein sequence ID" value="KAE9232810.1"/>
    <property type="molecule type" value="Genomic_DNA"/>
</dbReference>
<proteinExistence type="predicted"/>
<evidence type="ECO:0000313" key="5">
    <source>
        <dbReference type="EMBL" id="KAE9117629.1"/>
    </source>
</evidence>
<dbReference type="Proteomes" id="UP000441208">
    <property type="component" value="Unassembled WGS sequence"/>
</dbReference>
<dbReference type="InterPro" id="IPR010530">
    <property type="entry name" value="B12D"/>
</dbReference>
<dbReference type="Proteomes" id="UP000488956">
    <property type="component" value="Unassembled WGS sequence"/>
</dbReference>
<keyword evidence="1" id="KW-0472">Membrane</keyword>
<evidence type="ECO:0000313" key="19">
    <source>
        <dbReference type="Proteomes" id="UP000476176"/>
    </source>
</evidence>
<evidence type="ECO:0000313" key="15">
    <source>
        <dbReference type="Proteomes" id="UP000440367"/>
    </source>
</evidence>
<evidence type="ECO:0000313" key="9">
    <source>
        <dbReference type="EMBL" id="KAE9248818.1"/>
    </source>
</evidence>
<evidence type="ECO:0000313" key="17">
    <source>
        <dbReference type="Proteomes" id="UP000441208"/>
    </source>
</evidence>
<dbReference type="Proteomes" id="UP000440732">
    <property type="component" value="Unassembled WGS sequence"/>
</dbReference>
<accession>A0A6A3SIP8</accession>
<evidence type="ECO:0000313" key="8">
    <source>
        <dbReference type="EMBL" id="KAE9232810.1"/>
    </source>
</evidence>
<reference evidence="12 13" key="1">
    <citation type="submission" date="2018-08" db="EMBL/GenBank/DDBJ databases">
        <title>Genomic investigation of the strawberry pathogen Phytophthora fragariae indicates pathogenicity is determined by transcriptional variation in three key races.</title>
        <authorList>
            <person name="Adams T.M."/>
            <person name="Armitage A.D."/>
            <person name="Sobczyk M.K."/>
            <person name="Bates H.J."/>
            <person name="Dunwell J.M."/>
            <person name="Nellist C.F."/>
            <person name="Harrison R.J."/>
        </authorList>
    </citation>
    <scope>NUCLEOTIDE SEQUENCE [LARGE SCALE GENOMIC DNA]</scope>
    <source>
        <strain evidence="10 14">A4</strain>
        <strain evidence="9 15">BC-1</strain>
        <strain evidence="8 19">BC-23</strain>
        <strain evidence="7 13">NOV-27</strain>
        <strain evidence="6 16">NOV-5</strain>
        <strain evidence="5 17">NOV-71</strain>
        <strain evidence="11 20">NOV-77</strain>
        <strain evidence="2 12">NOV-9</strain>
        <strain evidence="4 21">ONT-3</strain>
        <strain evidence="3 18">SCRP245</strain>
    </source>
</reference>
<evidence type="ECO:0000313" key="18">
    <source>
        <dbReference type="Proteomes" id="UP000460718"/>
    </source>
</evidence>
<dbReference type="Pfam" id="PF06522">
    <property type="entry name" value="B12D"/>
    <property type="match status" value="1"/>
</dbReference>
<organism evidence="5 17">
    <name type="scientific">Phytophthora fragariae</name>
    <dbReference type="NCBI Taxonomy" id="53985"/>
    <lineage>
        <taxon>Eukaryota</taxon>
        <taxon>Sar</taxon>
        <taxon>Stramenopiles</taxon>
        <taxon>Oomycota</taxon>
        <taxon>Peronosporomycetes</taxon>
        <taxon>Peronosporales</taxon>
        <taxon>Peronosporaceae</taxon>
        <taxon>Phytophthora</taxon>
    </lineage>
</organism>
<comment type="caution">
    <text evidence="5">The sequence shown here is derived from an EMBL/GenBank/DDBJ whole genome shotgun (WGS) entry which is preliminary data.</text>
</comment>
<gene>
    <name evidence="10" type="ORF">PF001_g31854</name>
    <name evidence="9" type="ORF">PF002_g5591</name>
    <name evidence="8" type="ORF">PF004_g9808</name>
    <name evidence="7" type="ORF">PF005_g6820</name>
    <name evidence="6" type="ORF">PF006_g10045</name>
    <name evidence="5" type="ORF">PF007_g9197</name>
    <name evidence="11" type="ORF">PF008_g9926</name>
    <name evidence="2" type="ORF">PF009_g5005</name>
    <name evidence="4" type="ORF">PF010_g30695</name>
    <name evidence="3" type="ORF">PF011_g30275</name>
</gene>